<protein>
    <submittedName>
        <fullName evidence="1">FtsJ-like methyltransferase</fullName>
    </submittedName>
</protein>
<dbReference type="EMBL" id="MK500590">
    <property type="protein sequence ID" value="QBK93148.1"/>
    <property type="molecule type" value="Genomic_DNA"/>
</dbReference>
<accession>A0A481ZB34</accession>
<dbReference type="GO" id="GO:0008168">
    <property type="term" value="F:methyltransferase activity"/>
    <property type="evidence" value="ECO:0007669"/>
    <property type="project" value="UniProtKB-KW"/>
</dbReference>
<organism evidence="1">
    <name type="scientific">Pithovirus LCPAC403</name>
    <dbReference type="NCBI Taxonomy" id="2506596"/>
    <lineage>
        <taxon>Viruses</taxon>
        <taxon>Pithoviruses</taxon>
    </lineage>
</organism>
<proteinExistence type="predicted"/>
<dbReference type="Gene3D" id="3.40.50.12760">
    <property type="match status" value="2"/>
</dbReference>
<gene>
    <name evidence="1" type="ORF">LCPAC403_02820</name>
</gene>
<sequence length="342" mass="40077">MDPSAWFSRGEKPPKLKRFSFSEESKISREKKFYTEDRYERLVEKRKIYETDLFKNVSTLVDPFSDVNQVFILDKGGLVMSNIDAIFDITRSRTDFSSKRTEDNIKFIDIEGIPGSSVQYIQYRFMKSEGFGFAKRRGYKGSIGWNEIVDARVVNNSNFNTSIMGIEMNGDVEVEYSYFKDAVLLLYPNGVQLCSCHSYSFQGVLLCLDSIEIKRDIIVKLDDTISYEMVSLIYSISLLFNEIYLIRLVSMNKFSGEKYLICKERKVGEFKKAELSEKFVEWITEINDLHIDDELFYIAEVNRAIKEGKRYKHRYVYDLLKINTMFMLPDVNRLIGFESVYR</sequence>
<keyword evidence="1" id="KW-0808">Transferase</keyword>
<name>A0A481ZB34_9VIRU</name>
<evidence type="ECO:0000313" key="1">
    <source>
        <dbReference type="EMBL" id="QBK93148.1"/>
    </source>
</evidence>
<dbReference type="GO" id="GO:0032259">
    <property type="term" value="P:methylation"/>
    <property type="evidence" value="ECO:0007669"/>
    <property type="project" value="UniProtKB-KW"/>
</dbReference>
<keyword evidence="1" id="KW-0489">Methyltransferase</keyword>
<reference evidence="1" key="1">
    <citation type="journal article" date="2019" name="MBio">
        <title>Virus Genomes from Deep Sea Sediments Expand the Ocean Megavirome and Support Independent Origins of Viral Gigantism.</title>
        <authorList>
            <person name="Backstrom D."/>
            <person name="Yutin N."/>
            <person name="Jorgensen S.L."/>
            <person name="Dharamshi J."/>
            <person name="Homa F."/>
            <person name="Zaremba-Niedwiedzka K."/>
            <person name="Spang A."/>
            <person name="Wolf Y.I."/>
            <person name="Koonin E.V."/>
            <person name="Ettema T.J."/>
        </authorList>
    </citation>
    <scope>NUCLEOTIDE SEQUENCE</scope>
</reference>